<comment type="similarity">
    <text evidence="1 7">Belongs to the universal ribosomal protein uL3 family.</text>
</comment>
<gene>
    <name evidence="10" type="primary">rplC</name>
    <name evidence="10" type="ORF">COT62_02020</name>
</gene>
<keyword evidence="3 8" id="KW-0694">RNA-binding</keyword>
<dbReference type="GO" id="GO:0003735">
    <property type="term" value="F:structural constituent of ribosome"/>
    <property type="evidence" value="ECO:0007669"/>
    <property type="project" value="UniProtKB-UniRule"/>
</dbReference>
<dbReference type="InterPro" id="IPR000597">
    <property type="entry name" value="Ribosomal_uL3"/>
</dbReference>
<keyword evidence="5 7" id="KW-0687">Ribonucleoprotein</keyword>
<dbReference type="NCBIfam" id="TIGR03625">
    <property type="entry name" value="L3_bact"/>
    <property type="match status" value="1"/>
</dbReference>
<dbReference type="PROSITE" id="PS00474">
    <property type="entry name" value="RIBOSOMAL_L3"/>
    <property type="match status" value="1"/>
</dbReference>
<evidence type="ECO:0000256" key="9">
    <source>
        <dbReference type="SAM" id="MobiDB-lite"/>
    </source>
</evidence>
<comment type="function">
    <text evidence="8">One of the primary rRNA binding proteins, it binds directly near the 3'-end of the 23S rRNA, where it nucleates assembly of the 50S subunit.</text>
</comment>
<dbReference type="EMBL" id="PEZG01000043">
    <property type="protein sequence ID" value="PIS15766.1"/>
    <property type="molecule type" value="Genomic_DNA"/>
</dbReference>
<dbReference type="InterPro" id="IPR009000">
    <property type="entry name" value="Transl_B-barrel_sf"/>
</dbReference>
<evidence type="ECO:0000256" key="3">
    <source>
        <dbReference type="ARBA" id="ARBA00022884"/>
    </source>
</evidence>
<evidence type="ECO:0000256" key="7">
    <source>
        <dbReference type="RuleBase" id="RU003905"/>
    </source>
</evidence>
<keyword evidence="4 7" id="KW-0689">Ribosomal protein</keyword>
<keyword evidence="2 8" id="KW-0699">rRNA-binding</keyword>
<dbReference type="Gene3D" id="2.40.30.10">
    <property type="entry name" value="Translation factors"/>
    <property type="match status" value="1"/>
</dbReference>
<comment type="subunit">
    <text evidence="8">Part of the 50S ribosomal subunit. Forms a cluster with proteins L14 and L19.</text>
</comment>
<evidence type="ECO:0000256" key="5">
    <source>
        <dbReference type="ARBA" id="ARBA00023274"/>
    </source>
</evidence>
<evidence type="ECO:0000256" key="8">
    <source>
        <dbReference type="RuleBase" id="RU003906"/>
    </source>
</evidence>
<evidence type="ECO:0000256" key="2">
    <source>
        <dbReference type="ARBA" id="ARBA00022730"/>
    </source>
</evidence>
<dbReference type="PANTHER" id="PTHR11229:SF16">
    <property type="entry name" value="LARGE RIBOSOMAL SUBUNIT PROTEIN UL3C"/>
    <property type="match status" value="1"/>
</dbReference>
<dbReference type="Pfam" id="PF00297">
    <property type="entry name" value="Ribosomal_L3"/>
    <property type="match status" value="1"/>
</dbReference>
<evidence type="ECO:0000256" key="1">
    <source>
        <dbReference type="ARBA" id="ARBA00006540"/>
    </source>
</evidence>
<dbReference type="Proteomes" id="UP000231198">
    <property type="component" value="Unassembled WGS sequence"/>
</dbReference>
<accession>A0A2H0WSX9</accession>
<dbReference type="GO" id="GO:0019843">
    <property type="term" value="F:rRNA binding"/>
    <property type="evidence" value="ECO:0007669"/>
    <property type="project" value="UniProtKB-KW"/>
</dbReference>
<dbReference type="GO" id="GO:0022625">
    <property type="term" value="C:cytosolic large ribosomal subunit"/>
    <property type="evidence" value="ECO:0007669"/>
    <property type="project" value="TreeGrafter"/>
</dbReference>
<name>A0A2H0WSX9_9BACT</name>
<proteinExistence type="inferred from homology"/>
<protein>
    <recommendedName>
        <fullName evidence="6 8">50S ribosomal protein L3</fullName>
    </recommendedName>
</protein>
<dbReference type="FunFam" id="2.40.30.10:FF:000004">
    <property type="entry name" value="50S ribosomal protein L3"/>
    <property type="match status" value="1"/>
</dbReference>
<dbReference type="InterPro" id="IPR019927">
    <property type="entry name" value="Ribosomal_uL3_bac/org-type"/>
</dbReference>
<reference evidence="11" key="1">
    <citation type="submission" date="2017-09" db="EMBL/GenBank/DDBJ databases">
        <title>Depth-based differentiation of microbial function through sediment-hosted aquifers and enrichment of novel symbionts in the deep terrestrial subsurface.</title>
        <authorList>
            <person name="Probst A.J."/>
            <person name="Ladd B."/>
            <person name="Jarett J.K."/>
            <person name="Geller-Mcgrath D.E."/>
            <person name="Sieber C.M.K."/>
            <person name="Emerson J.B."/>
            <person name="Anantharaman K."/>
            <person name="Thomas B.C."/>
            <person name="Malmstrom R."/>
            <person name="Stieglmeier M."/>
            <person name="Klingl A."/>
            <person name="Woyke T."/>
            <person name="Ryan C.M."/>
            <person name="Banfield J.F."/>
        </authorList>
    </citation>
    <scope>NUCLEOTIDE SEQUENCE [LARGE SCALE GENOMIC DNA]</scope>
</reference>
<evidence type="ECO:0000313" key="11">
    <source>
        <dbReference type="Proteomes" id="UP000231198"/>
    </source>
</evidence>
<sequence>MAGFILGKKIRHSQSITEKGIRVPTTFIQTNPCYLLGVKTPEKHGYFSLKLGFDQGKNINKSVEGEIKKAGVKTQLRFLREFRIEPYAGMVKPIEEEGKKGILIGENKLFIGDELKPSTLFKKGEYIDATGISKGKGFQGVVKRHHFKGGPRTHGQSDRERAPGSIGQTTTPGRVYKGKRMAGRMGGDTTTVRRLVVLDTSDTGLLIKGLIPGALGSLIRVRSSR</sequence>
<feature type="region of interest" description="Disordered" evidence="9">
    <location>
        <begin position="146"/>
        <end position="171"/>
    </location>
</feature>
<dbReference type="InterPro" id="IPR019926">
    <property type="entry name" value="Ribosomal_uL3_CS"/>
</dbReference>
<evidence type="ECO:0000313" key="10">
    <source>
        <dbReference type="EMBL" id="PIS15766.1"/>
    </source>
</evidence>
<organism evidence="10 11">
    <name type="scientific">Candidatus Roizmanbacteria bacterium CG09_land_8_20_14_0_10_41_9</name>
    <dbReference type="NCBI Taxonomy" id="1974850"/>
    <lineage>
        <taxon>Bacteria</taxon>
        <taxon>Candidatus Roizmaniibacteriota</taxon>
    </lineage>
</organism>
<dbReference type="PANTHER" id="PTHR11229">
    <property type="entry name" value="50S RIBOSOMAL PROTEIN L3"/>
    <property type="match status" value="1"/>
</dbReference>
<dbReference type="Gene3D" id="3.30.160.810">
    <property type="match status" value="1"/>
</dbReference>
<evidence type="ECO:0000256" key="4">
    <source>
        <dbReference type="ARBA" id="ARBA00022980"/>
    </source>
</evidence>
<dbReference type="GO" id="GO:0006412">
    <property type="term" value="P:translation"/>
    <property type="evidence" value="ECO:0007669"/>
    <property type="project" value="UniProtKB-UniRule"/>
</dbReference>
<comment type="caution">
    <text evidence="10">The sequence shown here is derived from an EMBL/GenBank/DDBJ whole genome shotgun (WGS) entry which is preliminary data.</text>
</comment>
<dbReference type="SUPFAM" id="SSF50447">
    <property type="entry name" value="Translation proteins"/>
    <property type="match status" value="1"/>
</dbReference>
<dbReference type="AlphaFoldDB" id="A0A2H0WSX9"/>
<evidence type="ECO:0000256" key="6">
    <source>
        <dbReference type="NCBIfam" id="TIGR03625"/>
    </source>
</evidence>